<evidence type="ECO:0008006" key="3">
    <source>
        <dbReference type="Google" id="ProtNLM"/>
    </source>
</evidence>
<evidence type="ECO:0000313" key="2">
    <source>
        <dbReference type="Proteomes" id="UP000652219"/>
    </source>
</evidence>
<reference evidence="1 2" key="1">
    <citation type="journal article" date="2020" name="Phytopathology">
        <title>Genome Sequence Resources of Colletotrichum truncatum, C. plurivorum, C. musicola, and C. sojae: Four Species Pathogenic to Soybean (Glycine max).</title>
        <authorList>
            <person name="Rogerio F."/>
            <person name="Boufleur T.R."/>
            <person name="Ciampi-Guillardi M."/>
            <person name="Sukno S.A."/>
            <person name="Thon M.R."/>
            <person name="Massola Junior N.S."/>
            <person name="Baroncelli R."/>
        </authorList>
    </citation>
    <scope>NUCLEOTIDE SEQUENCE [LARGE SCALE GENOMIC DNA]</scope>
    <source>
        <strain evidence="1 2">LFN0009</strain>
    </source>
</reference>
<keyword evidence="2" id="KW-1185">Reference proteome</keyword>
<name>A0A8H6N3M0_9PEZI</name>
<proteinExistence type="predicted"/>
<protein>
    <recommendedName>
        <fullName evidence="3">Transcription regulator</fullName>
    </recommendedName>
</protein>
<dbReference type="PANTHER" id="PTHR41813:SF2">
    <property type="entry name" value="REGULATOR PAB1642, PUTATIVE (AFU_ORTHOLOGUE AFUA_3G11955)-RELATED"/>
    <property type="match status" value="1"/>
</dbReference>
<organism evidence="1 2">
    <name type="scientific">Colletotrichum sojae</name>
    <dbReference type="NCBI Taxonomy" id="2175907"/>
    <lineage>
        <taxon>Eukaryota</taxon>
        <taxon>Fungi</taxon>
        <taxon>Dikarya</taxon>
        <taxon>Ascomycota</taxon>
        <taxon>Pezizomycotina</taxon>
        <taxon>Sordariomycetes</taxon>
        <taxon>Hypocreomycetidae</taxon>
        <taxon>Glomerellales</taxon>
        <taxon>Glomerellaceae</taxon>
        <taxon>Colletotrichum</taxon>
        <taxon>Colletotrichum orchidearum species complex</taxon>
    </lineage>
</organism>
<dbReference type="Gene3D" id="1.20.910.10">
    <property type="entry name" value="Heme oxygenase-like"/>
    <property type="match status" value="1"/>
</dbReference>
<gene>
    <name evidence="1" type="ORF">CSOJ01_01537</name>
</gene>
<dbReference type="PANTHER" id="PTHR41813">
    <property type="entry name" value="REGULATOR PAB1642, PUTATIVE (AFU_ORTHOLOGUE AFUA_3G11955)-RELATED"/>
    <property type="match status" value="1"/>
</dbReference>
<dbReference type="CDD" id="cd19357">
    <property type="entry name" value="TenA_E_At3g16990-like"/>
    <property type="match status" value="1"/>
</dbReference>
<evidence type="ECO:0000313" key="1">
    <source>
        <dbReference type="EMBL" id="KAF6819152.1"/>
    </source>
</evidence>
<dbReference type="InterPro" id="IPR053261">
    <property type="entry name" value="Polyketide-peptide_reg"/>
</dbReference>
<sequence length="251" mass="27853">MPLTQDLLASDQASYARATQSPFLRAASAGRCPKPILGRWLANDRLYIHAYIRGVGLLLSALDLPDVATPAGAREPPTERLLQWLVDALVNVRREEKFFIATAARFDIDVNLPTTSSGIVSQDEKLEGLRRFEHLFGNVNRTEGELGWLEGAVLLYATEKCYLDAWTGARDALEPEKDGSGDADGGVLRTEFIPNWSSAEFREFVDCLGGIIDDAVEPQGEEALPGLKERALKVWREVVLAEEHFWPAMEE</sequence>
<dbReference type="AlphaFoldDB" id="A0A8H6N3M0"/>
<dbReference type="Proteomes" id="UP000652219">
    <property type="component" value="Unassembled WGS sequence"/>
</dbReference>
<dbReference type="SUPFAM" id="SSF48613">
    <property type="entry name" value="Heme oxygenase-like"/>
    <property type="match status" value="1"/>
</dbReference>
<dbReference type="InterPro" id="IPR016084">
    <property type="entry name" value="Haem_Oase-like_multi-hlx"/>
</dbReference>
<comment type="caution">
    <text evidence="1">The sequence shown here is derived from an EMBL/GenBank/DDBJ whole genome shotgun (WGS) entry which is preliminary data.</text>
</comment>
<dbReference type="EMBL" id="WIGN01000011">
    <property type="protein sequence ID" value="KAF6819152.1"/>
    <property type="molecule type" value="Genomic_DNA"/>
</dbReference>
<accession>A0A8H6N3M0</accession>